<evidence type="ECO:0000313" key="2">
    <source>
        <dbReference type="EMBL" id="MCP2345512.1"/>
    </source>
</evidence>
<dbReference type="EMBL" id="JAMZEC010000001">
    <property type="protein sequence ID" value="MCP2345512.1"/>
    <property type="molecule type" value="Genomic_DNA"/>
</dbReference>
<dbReference type="RefSeq" id="WP_253767130.1">
    <property type="nucleotide sequence ID" value="NZ_BAAAVE010000019.1"/>
</dbReference>
<keyword evidence="3" id="KW-1185">Reference proteome</keyword>
<proteinExistence type="predicted"/>
<feature type="signal peptide" evidence="1">
    <location>
        <begin position="1"/>
        <end position="27"/>
    </location>
</feature>
<organism evidence="2 3">
    <name type="scientific">Nonomuraea roseoviolacea subsp. carminata</name>
    <dbReference type="NCBI Taxonomy" id="160689"/>
    <lineage>
        <taxon>Bacteria</taxon>
        <taxon>Bacillati</taxon>
        <taxon>Actinomycetota</taxon>
        <taxon>Actinomycetes</taxon>
        <taxon>Streptosporangiales</taxon>
        <taxon>Streptosporangiaceae</taxon>
        <taxon>Nonomuraea</taxon>
    </lineage>
</organism>
<accession>A0ABT1JUU9</accession>
<evidence type="ECO:0008006" key="4">
    <source>
        <dbReference type="Google" id="ProtNLM"/>
    </source>
</evidence>
<evidence type="ECO:0000256" key="1">
    <source>
        <dbReference type="SAM" id="SignalP"/>
    </source>
</evidence>
<protein>
    <recommendedName>
        <fullName evidence="4">Chitin-binding type-3 domain-containing protein</fullName>
    </recommendedName>
</protein>
<name>A0ABT1JUU9_9ACTN</name>
<dbReference type="Proteomes" id="UP001320766">
    <property type="component" value="Unassembled WGS sequence"/>
</dbReference>
<reference evidence="2 3" key="1">
    <citation type="submission" date="2022-06" db="EMBL/GenBank/DDBJ databases">
        <title>Sequencing the genomes of 1000 actinobacteria strains.</title>
        <authorList>
            <person name="Klenk H.-P."/>
        </authorList>
    </citation>
    <scope>NUCLEOTIDE SEQUENCE [LARGE SCALE GENOMIC DNA]</scope>
    <source>
        <strain evidence="2 3">DSM 44170</strain>
    </source>
</reference>
<gene>
    <name evidence="2" type="ORF">HD595_001634</name>
</gene>
<comment type="caution">
    <text evidence="2">The sequence shown here is derived from an EMBL/GenBank/DDBJ whole genome shotgun (WGS) entry which is preliminary data.</text>
</comment>
<evidence type="ECO:0000313" key="3">
    <source>
        <dbReference type="Proteomes" id="UP001320766"/>
    </source>
</evidence>
<keyword evidence="1" id="KW-0732">Signal</keyword>
<feature type="chain" id="PRO_5047096842" description="Chitin-binding type-3 domain-containing protein" evidence="1">
    <location>
        <begin position="28"/>
        <end position="93"/>
    </location>
</feature>
<sequence>MRSLIAAGSPLVLAAVLVGAAAGPAAAAQRDDGIGNECSSSSRTSSTWVYAVDDEVVSGSYTSEVCKDPAIGWRPYWWENIVNETDDLGSYEQ</sequence>